<evidence type="ECO:0000313" key="1">
    <source>
        <dbReference type="EMBL" id="GBP90976.1"/>
    </source>
</evidence>
<proteinExistence type="predicted"/>
<reference evidence="1 2" key="1">
    <citation type="journal article" date="2019" name="Commun. Biol.">
        <title>The bagworm genome reveals a unique fibroin gene that provides high tensile strength.</title>
        <authorList>
            <person name="Kono N."/>
            <person name="Nakamura H."/>
            <person name="Ohtoshi R."/>
            <person name="Tomita M."/>
            <person name="Numata K."/>
            <person name="Arakawa K."/>
        </authorList>
    </citation>
    <scope>NUCLEOTIDE SEQUENCE [LARGE SCALE GENOMIC DNA]</scope>
</reference>
<dbReference type="AlphaFoldDB" id="A0A4C1ZR46"/>
<comment type="caution">
    <text evidence="1">The sequence shown here is derived from an EMBL/GenBank/DDBJ whole genome shotgun (WGS) entry which is preliminary data.</text>
</comment>
<sequence length="82" mass="8950">MRKIHNTHKVTLHCETNGGRRADQNFVSELGVESVSSSAVEGGLTVAGRAHITALCRARLPSVRVSYRAANERSDPPRTPRL</sequence>
<name>A0A4C1ZR46_EUMVA</name>
<protein>
    <submittedName>
        <fullName evidence="1">Uncharacterized protein</fullName>
    </submittedName>
</protein>
<organism evidence="1 2">
    <name type="scientific">Eumeta variegata</name>
    <name type="common">Bagworm moth</name>
    <name type="synonym">Eumeta japonica</name>
    <dbReference type="NCBI Taxonomy" id="151549"/>
    <lineage>
        <taxon>Eukaryota</taxon>
        <taxon>Metazoa</taxon>
        <taxon>Ecdysozoa</taxon>
        <taxon>Arthropoda</taxon>
        <taxon>Hexapoda</taxon>
        <taxon>Insecta</taxon>
        <taxon>Pterygota</taxon>
        <taxon>Neoptera</taxon>
        <taxon>Endopterygota</taxon>
        <taxon>Lepidoptera</taxon>
        <taxon>Glossata</taxon>
        <taxon>Ditrysia</taxon>
        <taxon>Tineoidea</taxon>
        <taxon>Psychidae</taxon>
        <taxon>Oiketicinae</taxon>
        <taxon>Eumeta</taxon>
    </lineage>
</organism>
<accession>A0A4C1ZR46</accession>
<gene>
    <name evidence="1" type="ORF">EVAR_90625_1</name>
</gene>
<dbReference type="Proteomes" id="UP000299102">
    <property type="component" value="Unassembled WGS sequence"/>
</dbReference>
<evidence type="ECO:0000313" key="2">
    <source>
        <dbReference type="Proteomes" id="UP000299102"/>
    </source>
</evidence>
<dbReference type="EMBL" id="BGZK01002130">
    <property type="protein sequence ID" value="GBP90976.1"/>
    <property type="molecule type" value="Genomic_DNA"/>
</dbReference>
<keyword evidence="2" id="KW-1185">Reference proteome</keyword>